<organism evidence="13 14">
    <name type="scientific">Bhargavaea cecembensis</name>
    <dbReference type="NCBI Taxonomy" id="394098"/>
    <lineage>
        <taxon>Bacteria</taxon>
        <taxon>Bacillati</taxon>
        <taxon>Bacillota</taxon>
        <taxon>Bacilli</taxon>
        <taxon>Bacillales</taxon>
        <taxon>Caryophanaceae</taxon>
        <taxon>Bhargavaea</taxon>
    </lineage>
</organism>
<evidence type="ECO:0000256" key="2">
    <source>
        <dbReference type="ARBA" id="ARBA00010214"/>
    </source>
</evidence>
<dbReference type="GO" id="GO:0006747">
    <property type="term" value="P:FAD biosynthetic process"/>
    <property type="evidence" value="ECO:0007669"/>
    <property type="project" value="UniProtKB-UniPathway"/>
</dbReference>
<keyword evidence="9" id="KW-0274">FAD</keyword>
<name>A0A165H4F4_9BACL</name>
<dbReference type="PANTHER" id="PTHR22749">
    <property type="entry name" value="RIBOFLAVIN KINASE/FMN ADENYLYLTRANSFERASE"/>
    <property type="match status" value="1"/>
</dbReference>
<evidence type="ECO:0000256" key="11">
    <source>
        <dbReference type="ARBA" id="ARBA00049494"/>
    </source>
</evidence>
<keyword evidence="7" id="KW-0548">Nucleotidyltransferase</keyword>
<dbReference type="GO" id="GO:0003919">
    <property type="term" value="F:FMN adenylyltransferase activity"/>
    <property type="evidence" value="ECO:0007669"/>
    <property type="project" value="UniProtKB-EC"/>
</dbReference>
<evidence type="ECO:0000256" key="4">
    <source>
        <dbReference type="ARBA" id="ARBA00022630"/>
    </source>
</evidence>
<keyword evidence="8" id="KW-0547">Nucleotide-binding</keyword>
<dbReference type="Proteomes" id="UP000076490">
    <property type="component" value="Unassembled WGS sequence"/>
</dbReference>
<dbReference type="GO" id="GO:0009231">
    <property type="term" value="P:riboflavin biosynthetic process"/>
    <property type="evidence" value="ECO:0007669"/>
    <property type="project" value="InterPro"/>
</dbReference>
<dbReference type="Gene3D" id="3.40.50.620">
    <property type="entry name" value="HUPs"/>
    <property type="match status" value="1"/>
</dbReference>
<dbReference type="InterPro" id="IPR004821">
    <property type="entry name" value="Cyt_trans-like"/>
</dbReference>
<comment type="caution">
    <text evidence="13">The sequence shown here is derived from an EMBL/GenBank/DDBJ whole genome shotgun (WGS) entry which is preliminary data.</text>
</comment>
<evidence type="ECO:0000256" key="7">
    <source>
        <dbReference type="ARBA" id="ARBA00022695"/>
    </source>
</evidence>
<evidence type="ECO:0000256" key="6">
    <source>
        <dbReference type="ARBA" id="ARBA00022679"/>
    </source>
</evidence>
<evidence type="ECO:0000259" key="12">
    <source>
        <dbReference type="Pfam" id="PF06574"/>
    </source>
</evidence>
<evidence type="ECO:0000256" key="5">
    <source>
        <dbReference type="ARBA" id="ARBA00022643"/>
    </source>
</evidence>
<keyword evidence="4" id="KW-0285">Flavoprotein</keyword>
<accession>A0A165H4F4</accession>
<comment type="similarity">
    <text evidence="2">Belongs to the RibF family.</text>
</comment>
<evidence type="ECO:0000256" key="8">
    <source>
        <dbReference type="ARBA" id="ARBA00022741"/>
    </source>
</evidence>
<keyword evidence="5" id="KW-0288">FMN</keyword>
<dbReference type="NCBIfam" id="TIGR00125">
    <property type="entry name" value="cyt_tran_rel"/>
    <property type="match status" value="1"/>
</dbReference>
<gene>
    <name evidence="13" type="ORF">AV656_07550</name>
</gene>
<dbReference type="FunFam" id="3.40.50.620:FF:000021">
    <property type="entry name" value="Riboflavin biosynthesis protein"/>
    <property type="match status" value="1"/>
</dbReference>
<dbReference type="UniPathway" id="UPA00277">
    <property type="reaction ID" value="UER00407"/>
</dbReference>
<dbReference type="GO" id="GO:0008531">
    <property type="term" value="F:riboflavin kinase activity"/>
    <property type="evidence" value="ECO:0007669"/>
    <property type="project" value="TreeGrafter"/>
</dbReference>
<comment type="catalytic activity">
    <reaction evidence="11">
        <text>FMN + ATP + H(+) = FAD + diphosphate</text>
        <dbReference type="Rhea" id="RHEA:17237"/>
        <dbReference type="ChEBI" id="CHEBI:15378"/>
        <dbReference type="ChEBI" id="CHEBI:30616"/>
        <dbReference type="ChEBI" id="CHEBI:33019"/>
        <dbReference type="ChEBI" id="CHEBI:57692"/>
        <dbReference type="ChEBI" id="CHEBI:58210"/>
        <dbReference type="EC" id="2.7.7.2"/>
    </reaction>
</comment>
<dbReference type="OrthoDB" id="9803667at2"/>
<evidence type="ECO:0000256" key="9">
    <source>
        <dbReference type="ARBA" id="ARBA00022827"/>
    </source>
</evidence>
<proteinExistence type="inferred from homology"/>
<evidence type="ECO:0000256" key="3">
    <source>
        <dbReference type="ARBA" id="ARBA00012393"/>
    </source>
</evidence>
<dbReference type="InterPro" id="IPR023468">
    <property type="entry name" value="Riboflavin_kinase"/>
</dbReference>
<dbReference type="InterPro" id="IPR015864">
    <property type="entry name" value="FAD_synthase"/>
</dbReference>
<evidence type="ECO:0000313" key="14">
    <source>
        <dbReference type="Proteomes" id="UP000076490"/>
    </source>
</evidence>
<dbReference type="InterPro" id="IPR014729">
    <property type="entry name" value="Rossmann-like_a/b/a_fold"/>
</dbReference>
<dbReference type="GO" id="GO:0009398">
    <property type="term" value="P:FMN biosynthetic process"/>
    <property type="evidence" value="ECO:0007669"/>
    <property type="project" value="TreeGrafter"/>
</dbReference>
<dbReference type="RefSeq" id="WP_063180583.1">
    <property type="nucleotide sequence ID" value="NZ_LQNT01000009.1"/>
</dbReference>
<keyword evidence="10" id="KW-0067">ATP-binding</keyword>
<evidence type="ECO:0000256" key="10">
    <source>
        <dbReference type="ARBA" id="ARBA00022840"/>
    </source>
</evidence>
<dbReference type="Pfam" id="PF06574">
    <property type="entry name" value="FAD_syn"/>
    <property type="match status" value="1"/>
</dbReference>
<reference evidence="13 14" key="1">
    <citation type="submission" date="2016-01" db="EMBL/GenBank/DDBJ databases">
        <title>Whole genome sequencing of Bhargavaea cecembensis T14.</title>
        <authorList>
            <person name="Hong K.W."/>
        </authorList>
    </citation>
    <scope>NUCLEOTIDE SEQUENCE [LARGE SCALE GENOMIC DNA]</scope>
    <source>
        <strain evidence="13 14">T14</strain>
    </source>
</reference>
<comment type="pathway">
    <text evidence="1">Cofactor biosynthesis; FAD biosynthesis; FAD from FMN: step 1/1.</text>
</comment>
<dbReference type="AlphaFoldDB" id="A0A165H4F4"/>
<dbReference type="SUPFAM" id="SSF52374">
    <property type="entry name" value="Nucleotidylyl transferase"/>
    <property type="match status" value="1"/>
</dbReference>
<sequence>MKTIEINHDNLNHWQLSLPDHVIALGFFDGLHSGHQEVIRTAKREADRRGLPLSVMSFFPHPKSVLSGGKKQVDYLMPIETKKQKLKKLGVDYFLIVEFSLEFAGLSPQQFAADYLAGLNAVHVVCGFDYTYGKMGAGNVATLEADGKGAYSVTVVEKVDLYGDKVSSTRIREALSAGDIGMANRLLGEPYRVEWCPQNGLLPYYTLPAPGAYRVTITSGGEEKTGMINVLCRKKIDFRRMTLPENARTIITWHHELKEPAYSAI</sequence>
<keyword evidence="6" id="KW-0808">Transferase</keyword>
<dbReference type="PANTHER" id="PTHR22749:SF6">
    <property type="entry name" value="RIBOFLAVIN KINASE"/>
    <property type="match status" value="1"/>
</dbReference>
<dbReference type="CDD" id="cd02064">
    <property type="entry name" value="FAD_synthetase_N"/>
    <property type="match status" value="1"/>
</dbReference>
<feature type="domain" description="FAD synthetase" evidence="12">
    <location>
        <begin position="19"/>
        <end position="170"/>
    </location>
</feature>
<dbReference type="EC" id="2.7.7.2" evidence="3"/>
<dbReference type="EMBL" id="LQNT01000009">
    <property type="protein sequence ID" value="KZE38749.1"/>
    <property type="molecule type" value="Genomic_DNA"/>
</dbReference>
<protein>
    <recommendedName>
        <fullName evidence="3">FAD synthase</fullName>
        <ecNumber evidence="3">2.7.7.2</ecNumber>
    </recommendedName>
</protein>
<evidence type="ECO:0000313" key="13">
    <source>
        <dbReference type="EMBL" id="KZE38749.1"/>
    </source>
</evidence>
<evidence type="ECO:0000256" key="1">
    <source>
        <dbReference type="ARBA" id="ARBA00004726"/>
    </source>
</evidence>
<dbReference type="GO" id="GO:0005524">
    <property type="term" value="F:ATP binding"/>
    <property type="evidence" value="ECO:0007669"/>
    <property type="project" value="UniProtKB-KW"/>
</dbReference>